<keyword evidence="3" id="KW-0804">Transcription</keyword>
<dbReference type="PROSITE" id="PS50043">
    <property type="entry name" value="HTH_LUXR_2"/>
    <property type="match status" value="1"/>
</dbReference>
<comment type="caution">
    <text evidence="5">The sequence shown here is derived from an EMBL/GenBank/DDBJ whole genome shotgun (WGS) entry which is preliminary data.</text>
</comment>
<evidence type="ECO:0000313" key="6">
    <source>
        <dbReference type="Proteomes" id="UP001589710"/>
    </source>
</evidence>
<dbReference type="InterPro" id="IPR016032">
    <property type="entry name" value="Sig_transdc_resp-reg_C-effctor"/>
</dbReference>
<evidence type="ECO:0000256" key="3">
    <source>
        <dbReference type="ARBA" id="ARBA00023163"/>
    </source>
</evidence>
<keyword evidence="6" id="KW-1185">Reference proteome</keyword>
<sequence length="236" mass="24961">MNTSGSVRVAVVARGEVARGGLAAMLAEAAHVDQYSVYEPEEFTAAAPVDAIQTLVLSCDVLVVWCVNAFGTGEDAWAAELTAVVRRNGIRVVLILPGAEVQRVASGQALPCDGVLDQDALTTEGLDDALRRLADGERLVLEPATWAPSSRFSGQEARPRTEPSIGLLTERERQVLELLVDGLSNKQIGQALGVSEHVAKRSVAVVLSKLNCPNRTQAVAVALREGLVGTGESLRT</sequence>
<dbReference type="Proteomes" id="UP001589710">
    <property type="component" value="Unassembled WGS sequence"/>
</dbReference>
<dbReference type="PRINTS" id="PR00038">
    <property type="entry name" value="HTHLUXR"/>
</dbReference>
<keyword evidence="2" id="KW-0238">DNA-binding</keyword>
<dbReference type="SUPFAM" id="SSF46894">
    <property type="entry name" value="C-terminal effector domain of the bipartite response regulators"/>
    <property type="match status" value="1"/>
</dbReference>
<dbReference type="PANTHER" id="PTHR44688">
    <property type="entry name" value="DNA-BINDING TRANSCRIPTIONAL ACTIVATOR DEVR_DOSR"/>
    <property type="match status" value="1"/>
</dbReference>
<dbReference type="RefSeq" id="WP_345511332.1">
    <property type="nucleotide sequence ID" value="NZ_BAAAXD010000011.1"/>
</dbReference>
<evidence type="ECO:0000256" key="2">
    <source>
        <dbReference type="ARBA" id="ARBA00023125"/>
    </source>
</evidence>
<evidence type="ECO:0000259" key="4">
    <source>
        <dbReference type="PROSITE" id="PS50043"/>
    </source>
</evidence>
<dbReference type="Gene3D" id="3.40.50.2300">
    <property type="match status" value="1"/>
</dbReference>
<dbReference type="PANTHER" id="PTHR44688:SF16">
    <property type="entry name" value="DNA-BINDING TRANSCRIPTIONAL ACTIVATOR DEVR_DOSR"/>
    <property type="match status" value="1"/>
</dbReference>
<protein>
    <submittedName>
        <fullName evidence="5">LuxR C-terminal-related transcriptional regulator</fullName>
    </submittedName>
</protein>
<evidence type="ECO:0000313" key="5">
    <source>
        <dbReference type="EMBL" id="MFB9578810.1"/>
    </source>
</evidence>
<organism evidence="5 6">
    <name type="scientific">Streptomyces yanii</name>
    <dbReference type="NCBI Taxonomy" id="78510"/>
    <lineage>
        <taxon>Bacteria</taxon>
        <taxon>Bacillati</taxon>
        <taxon>Actinomycetota</taxon>
        <taxon>Actinomycetes</taxon>
        <taxon>Kitasatosporales</taxon>
        <taxon>Streptomycetaceae</taxon>
        <taxon>Streptomyces</taxon>
    </lineage>
</organism>
<gene>
    <name evidence="5" type="ORF">ACFFTL_42780</name>
</gene>
<dbReference type="CDD" id="cd06170">
    <property type="entry name" value="LuxR_C_like"/>
    <property type="match status" value="1"/>
</dbReference>
<dbReference type="SMART" id="SM00421">
    <property type="entry name" value="HTH_LUXR"/>
    <property type="match status" value="1"/>
</dbReference>
<dbReference type="EMBL" id="JBHMCG010000193">
    <property type="protein sequence ID" value="MFB9578810.1"/>
    <property type="molecule type" value="Genomic_DNA"/>
</dbReference>
<dbReference type="Pfam" id="PF00196">
    <property type="entry name" value="GerE"/>
    <property type="match status" value="1"/>
</dbReference>
<evidence type="ECO:0000256" key="1">
    <source>
        <dbReference type="ARBA" id="ARBA00023015"/>
    </source>
</evidence>
<keyword evidence="1" id="KW-0805">Transcription regulation</keyword>
<dbReference type="InterPro" id="IPR000792">
    <property type="entry name" value="Tscrpt_reg_LuxR_C"/>
</dbReference>
<name>A0ABV5RLR6_9ACTN</name>
<feature type="domain" description="HTH luxR-type" evidence="4">
    <location>
        <begin position="161"/>
        <end position="226"/>
    </location>
</feature>
<reference evidence="5 6" key="1">
    <citation type="submission" date="2024-09" db="EMBL/GenBank/DDBJ databases">
        <authorList>
            <person name="Sun Q."/>
            <person name="Mori K."/>
        </authorList>
    </citation>
    <scope>NUCLEOTIDE SEQUENCE [LARGE SCALE GENOMIC DNA]</scope>
    <source>
        <strain evidence="5 6">JCM 3331</strain>
    </source>
</reference>
<accession>A0ABV5RLR6</accession>
<proteinExistence type="predicted"/>